<dbReference type="InterPro" id="IPR030664">
    <property type="entry name" value="SdhA/FrdA/AprA"/>
</dbReference>
<keyword evidence="2" id="KW-0560">Oxidoreductase</keyword>
<feature type="domain" description="FAD-dependent oxidoreductase 2 FAD-binding" evidence="3">
    <location>
        <begin position="15"/>
        <end position="93"/>
    </location>
</feature>
<reference evidence="6" key="1">
    <citation type="journal article" date="2019" name="Int. J. Syst. Evol. Microbiol.">
        <title>The Global Catalogue of Microorganisms (GCM) 10K type strain sequencing project: providing services to taxonomists for standard genome sequencing and annotation.</title>
        <authorList>
            <consortium name="The Broad Institute Genomics Platform"/>
            <consortium name="The Broad Institute Genome Sequencing Center for Infectious Disease"/>
            <person name="Wu L."/>
            <person name="Ma J."/>
        </authorList>
    </citation>
    <scope>NUCLEOTIDE SEQUENCE [LARGE SCALE GENOMIC DNA]</scope>
    <source>
        <strain evidence="6">KCTC 42087</strain>
    </source>
</reference>
<evidence type="ECO:0000313" key="5">
    <source>
        <dbReference type="EMBL" id="MFC5753054.1"/>
    </source>
</evidence>
<dbReference type="InterPro" id="IPR003953">
    <property type="entry name" value="FAD-dep_OxRdtase_2_FAD-bd"/>
</dbReference>
<organism evidence="5 6">
    <name type="scientific">Actinomadura rugatobispora</name>
    <dbReference type="NCBI Taxonomy" id="1994"/>
    <lineage>
        <taxon>Bacteria</taxon>
        <taxon>Bacillati</taxon>
        <taxon>Actinomycetota</taxon>
        <taxon>Actinomycetes</taxon>
        <taxon>Streptosporangiales</taxon>
        <taxon>Thermomonosporaceae</taxon>
        <taxon>Actinomadura</taxon>
    </lineage>
</organism>
<dbReference type="Gene3D" id="3.50.50.60">
    <property type="entry name" value="FAD/NAD(P)-binding domain"/>
    <property type="match status" value="1"/>
</dbReference>
<sequence length="530" mass="55432">MTRPGGRAALEARADVLVVGGGLAATWTALSAAREGGSVILVDKGYCGTSGVTATAGVTHWFVPPGRWRRAVAERQEGAAGLSDPEWALRVLRTTWQRLPDLDGRYPFPKGPDGAPDRAQNVRGPEYLRAMRGLARRSGVRILDHHPALELLVRDDGSVAGAAGVRRREGGRWRIRAGAVVLATGGTTFRSHLLGSRGNTGDGHLMAAEAGAALSGMEFSNYYTLAPAYSTMARSMSYMFGTYVDADGAEIELPAGQHGRMRALGRAMQRGPVRARLDRAPDEVRRVIHLVQPNFLLPFAPRGIDPFTDLFEVTLLGEGTVRGTGGIAVTGAGCSAGVPGLFAAGDVASREHIVGAVSGGGSPNSAWAVSSGTWAGAAAVRHARSGPHGGPARPAGRAGLRPARATAAVDADAITDLVREELNAYGKNMFRSEAGLRASAGLLDSAWREIGDHLAAAPGPGAERAAVRARETAALVAMGRWVKAAALHRRESRGMHWRVDAPGADPARAHRVAVGGLAEVRTRPLPVGPS</sequence>
<dbReference type="SUPFAM" id="SSF46977">
    <property type="entry name" value="Succinate dehydrogenase/fumarate reductase flavoprotein C-terminal domain"/>
    <property type="match status" value="1"/>
</dbReference>
<dbReference type="InterPro" id="IPR036188">
    <property type="entry name" value="FAD/NAD-bd_sf"/>
</dbReference>
<dbReference type="SUPFAM" id="SSF51905">
    <property type="entry name" value="FAD/NAD(P)-binding domain"/>
    <property type="match status" value="1"/>
</dbReference>
<dbReference type="Gene3D" id="1.20.58.100">
    <property type="entry name" value="Fumarate reductase/succinate dehydrogenase flavoprotein-like, C-terminal domain"/>
    <property type="match status" value="1"/>
</dbReference>
<evidence type="ECO:0000256" key="1">
    <source>
        <dbReference type="ARBA" id="ARBA00022630"/>
    </source>
</evidence>
<dbReference type="PANTHER" id="PTHR11632">
    <property type="entry name" value="SUCCINATE DEHYDROGENASE 2 FLAVOPROTEIN SUBUNIT"/>
    <property type="match status" value="1"/>
</dbReference>
<dbReference type="Pfam" id="PF00890">
    <property type="entry name" value="FAD_binding_2"/>
    <property type="match status" value="2"/>
</dbReference>
<keyword evidence="1" id="KW-0285">Flavoprotein</keyword>
<comment type="caution">
    <text evidence="5">The sequence shown here is derived from an EMBL/GenBank/DDBJ whole genome shotgun (WGS) entry which is preliminary data.</text>
</comment>
<evidence type="ECO:0000259" key="4">
    <source>
        <dbReference type="Pfam" id="PF02910"/>
    </source>
</evidence>
<dbReference type="InterPro" id="IPR037099">
    <property type="entry name" value="Fum_R/Succ_DH_flav-like_C_sf"/>
</dbReference>
<dbReference type="InterPro" id="IPR015939">
    <property type="entry name" value="Fum_Rdtase/Succ_DH_flav-like_C"/>
</dbReference>
<keyword evidence="6" id="KW-1185">Reference proteome</keyword>
<dbReference type="Pfam" id="PF02910">
    <property type="entry name" value="Succ_DH_flav_C"/>
    <property type="match status" value="1"/>
</dbReference>
<evidence type="ECO:0000256" key="2">
    <source>
        <dbReference type="ARBA" id="ARBA00023002"/>
    </source>
</evidence>
<dbReference type="PANTHER" id="PTHR11632:SF51">
    <property type="entry name" value="SUCCINATE DEHYDROGENASE [UBIQUINONE] FLAVOPROTEIN SUBUNIT, MITOCHONDRIAL"/>
    <property type="match status" value="1"/>
</dbReference>
<feature type="domain" description="Fumarate reductase/succinate dehydrogenase flavoprotein-like C-terminal" evidence="4">
    <location>
        <begin position="428"/>
        <end position="506"/>
    </location>
</feature>
<accession>A0ABW1AEV3</accession>
<protein>
    <submittedName>
        <fullName evidence="5">FAD-binding protein</fullName>
    </submittedName>
</protein>
<evidence type="ECO:0000313" key="6">
    <source>
        <dbReference type="Proteomes" id="UP001596074"/>
    </source>
</evidence>
<evidence type="ECO:0000259" key="3">
    <source>
        <dbReference type="Pfam" id="PF00890"/>
    </source>
</evidence>
<proteinExistence type="predicted"/>
<dbReference type="PRINTS" id="PR00368">
    <property type="entry name" value="FADPNR"/>
</dbReference>
<dbReference type="RefSeq" id="WP_378289680.1">
    <property type="nucleotide sequence ID" value="NZ_JBHSON010000102.1"/>
</dbReference>
<gene>
    <name evidence="5" type="ORF">ACFPZN_46210</name>
</gene>
<dbReference type="Proteomes" id="UP001596074">
    <property type="component" value="Unassembled WGS sequence"/>
</dbReference>
<name>A0ABW1AEV3_9ACTN</name>
<feature type="domain" description="FAD-dependent oxidoreductase 2 FAD-binding" evidence="3">
    <location>
        <begin position="116"/>
        <end position="223"/>
    </location>
</feature>
<dbReference type="EMBL" id="JBHSON010000102">
    <property type="protein sequence ID" value="MFC5753054.1"/>
    <property type="molecule type" value="Genomic_DNA"/>
</dbReference>